<dbReference type="GeneID" id="14407665"/>
<feature type="transmembrane region" description="Helical" evidence="1">
    <location>
        <begin position="197"/>
        <end position="217"/>
    </location>
</feature>
<feature type="transmembrane region" description="Helical" evidence="1">
    <location>
        <begin position="66"/>
        <end position="86"/>
    </location>
</feature>
<proteinExistence type="predicted"/>
<evidence type="ECO:0000256" key="1">
    <source>
        <dbReference type="SAM" id="Phobius"/>
    </source>
</evidence>
<keyword evidence="1" id="KW-0472">Membrane</keyword>
<dbReference type="KEGG" id="mhz:Metho_0559"/>
<dbReference type="InterPro" id="IPR017199">
    <property type="entry name" value="UCP037409_transporter"/>
</dbReference>
<dbReference type="OrthoDB" id="107723at2157"/>
<protein>
    <submittedName>
        <fullName evidence="2">Putative transporter</fullName>
    </submittedName>
</protein>
<dbReference type="Pfam" id="PF09930">
    <property type="entry name" value="DUF2162"/>
    <property type="match status" value="1"/>
</dbReference>
<dbReference type="EMBL" id="CP003362">
    <property type="protein sequence ID" value="AGB48824.1"/>
    <property type="molecule type" value="Genomic_DNA"/>
</dbReference>
<keyword evidence="1" id="KW-0812">Transmembrane</keyword>
<gene>
    <name evidence="2" type="ordered locus">Metho_0559</name>
</gene>
<organism evidence="2 3">
    <name type="scientific">Methanomethylovorans hollandica (strain DSM 15978 / NBRC 107637 / DMS1)</name>
    <dbReference type="NCBI Taxonomy" id="867904"/>
    <lineage>
        <taxon>Archaea</taxon>
        <taxon>Methanobacteriati</taxon>
        <taxon>Methanobacteriota</taxon>
        <taxon>Stenosarchaea group</taxon>
        <taxon>Methanomicrobia</taxon>
        <taxon>Methanosarcinales</taxon>
        <taxon>Methanosarcinaceae</taxon>
        <taxon>Methanomethylovorans</taxon>
    </lineage>
</organism>
<dbReference type="RefSeq" id="WP_015323992.1">
    <property type="nucleotide sequence ID" value="NC_019977.1"/>
</dbReference>
<reference evidence="3" key="1">
    <citation type="submission" date="2012-02" db="EMBL/GenBank/DDBJ databases">
        <title>Complete sequence of chromosome of Methanomethylovorans hollandica DSM 15978.</title>
        <authorList>
            <person name="Lucas S."/>
            <person name="Copeland A."/>
            <person name="Lapidus A."/>
            <person name="Glavina del Rio T."/>
            <person name="Dalin E."/>
            <person name="Tice H."/>
            <person name="Bruce D."/>
            <person name="Goodwin L."/>
            <person name="Pitluck S."/>
            <person name="Peters L."/>
            <person name="Mikhailova N."/>
            <person name="Held B."/>
            <person name="Kyrpides N."/>
            <person name="Mavromatis K."/>
            <person name="Ivanova N."/>
            <person name="Brettin T."/>
            <person name="Detter J.C."/>
            <person name="Han C."/>
            <person name="Larimer F."/>
            <person name="Land M."/>
            <person name="Hauser L."/>
            <person name="Markowitz V."/>
            <person name="Cheng J.-F."/>
            <person name="Hugenholtz P."/>
            <person name="Woyke T."/>
            <person name="Wu D."/>
            <person name="Spring S."/>
            <person name="Schroeder M."/>
            <person name="Brambilla E."/>
            <person name="Klenk H.-P."/>
            <person name="Eisen J.A."/>
        </authorList>
    </citation>
    <scope>NUCLEOTIDE SEQUENCE [LARGE SCALE GENOMIC DNA]</scope>
    <source>
        <strain evidence="3">DSM 15978 / NBRC 107637 / DMS1</strain>
    </source>
</reference>
<keyword evidence="1" id="KW-1133">Transmembrane helix</keyword>
<evidence type="ECO:0000313" key="2">
    <source>
        <dbReference type="EMBL" id="AGB48824.1"/>
    </source>
</evidence>
<dbReference type="AlphaFoldDB" id="L0KXX9"/>
<name>L0KXX9_METHD</name>
<dbReference type="HOGENOM" id="CLU_096712_0_0_2"/>
<sequence length="223" mass="24279">MNSVYAIVVGILLGIMIFALKTGVGCGFSNIRRRDVLIIAASYFVISVILGGLIELVDQSRLDVITSMGMTLHVVVALLLIGAGIYTQKKWSCGHDVSRHTFLFISVPCPVCLTALFVSCMILASTLGWSGFRIGALVGFFFFITVISSSWGFRKMHRTPEDLGAVMMFLGIFYLLGSMLVPAYIKSKQLQIPDTGGELHIIPLLIMTGIIACGYVINTFKGE</sequence>
<feature type="transmembrane region" description="Helical" evidence="1">
    <location>
        <begin position="6"/>
        <end position="24"/>
    </location>
</feature>
<dbReference type="STRING" id="867904.Metho_0559"/>
<evidence type="ECO:0000313" key="3">
    <source>
        <dbReference type="Proteomes" id="UP000010866"/>
    </source>
</evidence>
<dbReference type="Proteomes" id="UP000010866">
    <property type="component" value="Chromosome"/>
</dbReference>
<feature type="transmembrane region" description="Helical" evidence="1">
    <location>
        <begin position="165"/>
        <end position="185"/>
    </location>
</feature>
<keyword evidence="3" id="KW-1185">Reference proteome</keyword>
<feature type="transmembrane region" description="Helical" evidence="1">
    <location>
        <begin position="130"/>
        <end position="153"/>
    </location>
</feature>
<dbReference type="PIRSF" id="PIRSF037409">
    <property type="entry name" value="UCP037409_transporter"/>
    <property type="match status" value="1"/>
</dbReference>
<feature type="transmembrane region" description="Helical" evidence="1">
    <location>
        <begin position="36"/>
        <end position="54"/>
    </location>
</feature>
<accession>L0KXX9</accession>
<feature type="transmembrane region" description="Helical" evidence="1">
    <location>
        <begin position="102"/>
        <end position="124"/>
    </location>
</feature>